<feature type="coiled-coil region" evidence="9">
    <location>
        <begin position="431"/>
        <end position="463"/>
    </location>
</feature>
<dbReference type="InterPro" id="IPR002205">
    <property type="entry name" value="Topo_IIA_dom_A"/>
</dbReference>
<evidence type="ECO:0000256" key="9">
    <source>
        <dbReference type="SAM" id="Coils"/>
    </source>
</evidence>
<evidence type="ECO:0000256" key="6">
    <source>
        <dbReference type="ARBA" id="ARBA00023029"/>
    </source>
</evidence>
<evidence type="ECO:0000256" key="4">
    <source>
        <dbReference type="ARBA" id="ARBA00022741"/>
    </source>
</evidence>
<feature type="domain" description="Topo IIA-type catalytic" evidence="11">
    <location>
        <begin position="39"/>
        <end position="506"/>
    </location>
</feature>
<sequence>MVTTRPERPDSGERPIRIEEEMRTSYLTYAMSVIVARALPDVRDGLKPVHRRILYAMHDMGIRPGGAYRKSARIAGEVLGKFHPHGEGSVYDALVRLAQDFSMRYPLITGQGNFGSIDGDPPAAMRYTEARLAPIADELLADIDQNTVDFIPNFDDSLGEPTVLPARLPNMLINGASGIAVGMATNIPPHNLGEVCDAIVRLIDNPDVTTEVLMRSVKGPDFPTGANILGHIGIYDTYTTGRGRIIMEATTSIEEIPGSRDREQIIITELPYQVNKANLVEKIATLTREKKLEGISDIRDESDRHGMRVVIELRRDAQTYVVMNNLMRHTALRTSFNTIMLALVDGQPQILPLKRCLALFIEHRQVVIRRRSEFQLQKAQERDHVVQGLLLALDRMDEVIQIIRDSADVEAARTNLMMTLDLSEIQAQAILEMQLRRLAALERERLEKEHDDLVAKIAELEALLASPELVMAEIKKETQALKKSFNNPRRTVIHDAELADQTDESFIPHEDSIITLSQQGYVKRVPSDTFRTQHRGGKGVLGMRTREDDAVLDLVVVDTHNTLFFFTNRGRVYPLKAYQIHGDSSRTSRGVLAANLLPLDRGEAIQAMLLIDNPRDEYPLLLATKKGEIKALKTGELTRIRPSGLIVFDLEQGDELVSVAQVGEATEVVMVTQQGQAIKFPISGLTPRSRTAGGVRGVRLLSKDQVVAMSTVTPNSHLLIVSEGGYGKSTPLASYPRHSRGGQGVRTFRVSDKAGKVAAARVVSEGSGQLILIISSKAQVVRITLEDVRVTGRNTQGVIVWRDREPDDFVASIACFQESDTQNPDGDDETKNDKKAPKARAKASKASVEEDVEDEDVEENEEELVNDDIEETDADQENDPDDSEETNTG</sequence>
<dbReference type="Gene3D" id="1.10.268.10">
    <property type="entry name" value="Topoisomerase, domain 3"/>
    <property type="match status" value="1"/>
</dbReference>
<dbReference type="GO" id="GO:0003677">
    <property type="term" value="F:DNA binding"/>
    <property type="evidence" value="ECO:0007669"/>
    <property type="project" value="UniProtKB-KW"/>
</dbReference>
<dbReference type="InterPro" id="IPR013757">
    <property type="entry name" value="Topo_IIA_A_a_sf"/>
</dbReference>
<evidence type="ECO:0000256" key="10">
    <source>
        <dbReference type="SAM" id="MobiDB-lite"/>
    </source>
</evidence>
<dbReference type="FunFam" id="1.10.268.10:FF:000001">
    <property type="entry name" value="DNA gyrase subunit A"/>
    <property type="match status" value="1"/>
</dbReference>
<dbReference type="InterPro" id="IPR013760">
    <property type="entry name" value="Topo_IIA-like_dom_sf"/>
</dbReference>
<dbReference type="CDD" id="cd00187">
    <property type="entry name" value="TOP4c"/>
    <property type="match status" value="1"/>
</dbReference>
<dbReference type="GO" id="GO:0003918">
    <property type="term" value="F:DNA topoisomerase type II (double strand cut, ATP-hydrolyzing) activity"/>
    <property type="evidence" value="ECO:0007669"/>
    <property type="project" value="UniProtKB-EC"/>
</dbReference>
<name>A0A381RRF6_9ZZZZ</name>
<keyword evidence="9" id="KW-0175">Coiled coil</keyword>
<comment type="similarity">
    <text evidence="2">Belongs to the type II topoisomerase GyrA/ParC subunit family.</text>
</comment>
<evidence type="ECO:0000313" key="12">
    <source>
        <dbReference type="EMBL" id="SUZ93568.1"/>
    </source>
</evidence>
<evidence type="ECO:0000256" key="8">
    <source>
        <dbReference type="ARBA" id="ARBA00023235"/>
    </source>
</evidence>
<dbReference type="InterPro" id="IPR006691">
    <property type="entry name" value="GyrA/parC_rep"/>
</dbReference>
<protein>
    <recommendedName>
        <fullName evidence="3">DNA topoisomerase (ATP-hydrolyzing)</fullName>
        <ecNumber evidence="3">5.6.2.2</ecNumber>
    </recommendedName>
</protein>
<comment type="catalytic activity">
    <reaction evidence="1">
        <text>ATP-dependent breakage, passage and rejoining of double-stranded DNA.</text>
        <dbReference type="EC" id="5.6.2.2"/>
    </reaction>
</comment>
<evidence type="ECO:0000256" key="5">
    <source>
        <dbReference type="ARBA" id="ARBA00022840"/>
    </source>
</evidence>
<dbReference type="NCBIfam" id="TIGR01063">
    <property type="entry name" value="gyrA"/>
    <property type="match status" value="1"/>
</dbReference>
<proteinExistence type="inferred from homology"/>
<dbReference type="Gene3D" id="2.120.10.90">
    <property type="entry name" value="DNA gyrase/topoisomerase IV, subunit A, C-terminal"/>
    <property type="match status" value="1"/>
</dbReference>
<dbReference type="GO" id="GO:0006265">
    <property type="term" value="P:DNA topological change"/>
    <property type="evidence" value="ECO:0007669"/>
    <property type="project" value="InterPro"/>
</dbReference>
<dbReference type="Gene3D" id="3.90.199.10">
    <property type="entry name" value="Topoisomerase II, domain 5"/>
    <property type="match status" value="1"/>
</dbReference>
<feature type="region of interest" description="Disordered" evidence="10">
    <location>
        <begin position="816"/>
        <end position="889"/>
    </location>
</feature>
<dbReference type="NCBIfam" id="NF004044">
    <property type="entry name" value="PRK05561.1"/>
    <property type="match status" value="1"/>
</dbReference>
<keyword evidence="5" id="KW-0067">ATP-binding</keyword>
<dbReference type="InterPro" id="IPR050220">
    <property type="entry name" value="Type_II_DNA_Topoisomerases"/>
</dbReference>
<keyword evidence="6" id="KW-0799">Topoisomerase</keyword>
<dbReference type="EMBL" id="UINC01002157">
    <property type="protein sequence ID" value="SUZ93568.1"/>
    <property type="molecule type" value="Genomic_DNA"/>
</dbReference>
<keyword evidence="7" id="KW-0238">DNA-binding</keyword>
<dbReference type="SMART" id="SM00434">
    <property type="entry name" value="TOP4c"/>
    <property type="match status" value="1"/>
</dbReference>
<dbReference type="AlphaFoldDB" id="A0A381RRF6"/>
<dbReference type="Gene3D" id="3.30.1360.40">
    <property type="match status" value="1"/>
</dbReference>
<evidence type="ECO:0000256" key="7">
    <source>
        <dbReference type="ARBA" id="ARBA00023125"/>
    </source>
</evidence>
<dbReference type="EC" id="5.6.2.2" evidence="3"/>
<dbReference type="Pfam" id="PF00521">
    <property type="entry name" value="DNA_topoisoIV"/>
    <property type="match status" value="1"/>
</dbReference>
<dbReference type="FunFam" id="3.90.199.10:FF:000001">
    <property type="entry name" value="DNA gyrase subunit A"/>
    <property type="match status" value="1"/>
</dbReference>
<evidence type="ECO:0000256" key="2">
    <source>
        <dbReference type="ARBA" id="ARBA00008263"/>
    </source>
</evidence>
<organism evidence="12">
    <name type="scientific">marine metagenome</name>
    <dbReference type="NCBI Taxonomy" id="408172"/>
    <lineage>
        <taxon>unclassified sequences</taxon>
        <taxon>metagenomes</taxon>
        <taxon>ecological metagenomes</taxon>
    </lineage>
</organism>
<dbReference type="FunFam" id="3.30.1360.40:FF:000002">
    <property type="entry name" value="DNA gyrase subunit A"/>
    <property type="match status" value="1"/>
</dbReference>
<dbReference type="GO" id="GO:0005737">
    <property type="term" value="C:cytoplasm"/>
    <property type="evidence" value="ECO:0007669"/>
    <property type="project" value="TreeGrafter"/>
</dbReference>
<evidence type="ECO:0000256" key="1">
    <source>
        <dbReference type="ARBA" id="ARBA00000185"/>
    </source>
</evidence>
<dbReference type="HAMAP" id="MF_01897">
    <property type="entry name" value="GyrA"/>
    <property type="match status" value="1"/>
</dbReference>
<gene>
    <name evidence="12" type="ORF">METZ01_LOCUS46422</name>
</gene>
<dbReference type="GO" id="GO:0005524">
    <property type="term" value="F:ATP binding"/>
    <property type="evidence" value="ECO:0007669"/>
    <property type="project" value="UniProtKB-KW"/>
</dbReference>
<dbReference type="InterPro" id="IPR005743">
    <property type="entry name" value="GyrA"/>
</dbReference>
<keyword evidence="4" id="KW-0547">Nucleotide-binding</keyword>
<dbReference type="SUPFAM" id="SSF56719">
    <property type="entry name" value="Type II DNA topoisomerase"/>
    <property type="match status" value="1"/>
</dbReference>
<keyword evidence="8" id="KW-0413">Isomerase</keyword>
<dbReference type="NCBIfam" id="NF004043">
    <property type="entry name" value="PRK05560.1"/>
    <property type="match status" value="1"/>
</dbReference>
<evidence type="ECO:0000259" key="11">
    <source>
        <dbReference type="PROSITE" id="PS52040"/>
    </source>
</evidence>
<dbReference type="InterPro" id="IPR013758">
    <property type="entry name" value="Topo_IIA_A/C_ab"/>
</dbReference>
<dbReference type="InterPro" id="IPR035516">
    <property type="entry name" value="Gyrase/topoIV_suA_C"/>
</dbReference>
<dbReference type="PROSITE" id="PS52040">
    <property type="entry name" value="TOPO_IIA"/>
    <property type="match status" value="1"/>
</dbReference>
<dbReference type="SUPFAM" id="SSF101904">
    <property type="entry name" value="GyrA/ParC C-terminal domain-like"/>
    <property type="match status" value="1"/>
</dbReference>
<dbReference type="GO" id="GO:0009330">
    <property type="term" value="C:DNA topoisomerase type II (double strand cut, ATP-hydrolyzing) complex"/>
    <property type="evidence" value="ECO:0007669"/>
    <property type="project" value="TreeGrafter"/>
</dbReference>
<dbReference type="GO" id="GO:0005694">
    <property type="term" value="C:chromosome"/>
    <property type="evidence" value="ECO:0007669"/>
    <property type="project" value="InterPro"/>
</dbReference>
<dbReference type="PANTHER" id="PTHR43493:SF5">
    <property type="entry name" value="DNA GYRASE SUBUNIT A, CHLOROPLASTIC_MITOCHONDRIAL"/>
    <property type="match status" value="1"/>
</dbReference>
<evidence type="ECO:0000256" key="3">
    <source>
        <dbReference type="ARBA" id="ARBA00012895"/>
    </source>
</evidence>
<dbReference type="Pfam" id="PF03989">
    <property type="entry name" value="DNA_gyraseA_C"/>
    <property type="match status" value="6"/>
</dbReference>
<reference evidence="12" key="1">
    <citation type="submission" date="2018-05" db="EMBL/GenBank/DDBJ databases">
        <authorList>
            <person name="Lanie J.A."/>
            <person name="Ng W.-L."/>
            <person name="Kazmierczak K.M."/>
            <person name="Andrzejewski T.M."/>
            <person name="Davidsen T.M."/>
            <person name="Wayne K.J."/>
            <person name="Tettelin H."/>
            <person name="Glass J.I."/>
            <person name="Rusch D."/>
            <person name="Podicherti R."/>
            <person name="Tsui H.-C.T."/>
            <person name="Winkler M.E."/>
        </authorList>
    </citation>
    <scope>NUCLEOTIDE SEQUENCE</scope>
</reference>
<dbReference type="PANTHER" id="PTHR43493">
    <property type="entry name" value="DNA GYRASE/TOPOISOMERASE SUBUNIT A"/>
    <property type="match status" value="1"/>
</dbReference>
<feature type="compositionally biased region" description="Acidic residues" evidence="10">
    <location>
        <begin position="849"/>
        <end position="889"/>
    </location>
</feature>
<accession>A0A381RRF6</accession>